<dbReference type="Proteomes" id="UP000176914">
    <property type="component" value="Unassembled WGS sequence"/>
</dbReference>
<organism evidence="1 2">
    <name type="scientific">Candidatus Kaiserbacteria bacterium RIFCSPHIGHO2_02_FULL_55_25</name>
    <dbReference type="NCBI Taxonomy" id="1798498"/>
    <lineage>
        <taxon>Bacteria</taxon>
        <taxon>Candidatus Kaiseribacteriota</taxon>
    </lineage>
</organism>
<accession>A0A1F6E8D0</accession>
<sequence>MDTQRTKRIMSILANGKTDRIGQGLMDTVIDIVTADEDNLDFLIDKLLRLIQRAQPEDKFWVAAVEALMVANFEQATIVTEALLRALKEQHGGLITLYPVAMIGALKAVNWAYGSDIEANPVFEDKFPTLLGEMVVGYASNPVTTTFEAPSDWLLGQFSNELAEYLEKCQAINECWRRRAVFAKACIKAEVVHNSAEVLVDEVIDRLRINLSYAEQFKIISQQLDVRAAIMAPA</sequence>
<dbReference type="EMBL" id="MFLL01000007">
    <property type="protein sequence ID" value="OGG69939.1"/>
    <property type="molecule type" value="Genomic_DNA"/>
</dbReference>
<evidence type="ECO:0000313" key="1">
    <source>
        <dbReference type="EMBL" id="OGG69939.1"/>
    </source>
</evidence>
<gene>
    <name evidence="1" type="ORF">A3C20_01055</name>
</gene>
<proteinExistence type="predicted"/>
<evidence type="ECO:0000313" key="2">
    <source>
        <dbReference type="Proteomes" id="UP000176914"/>
    </source>
</evidence>
<reference evidence="1 2" key="1">
    <citation type="journal article" date="2016" name="Nat. Commun.">
        <title>Thousands of microbial genomes shed light on interconnected biogeochemical processes in an aquifer system.</title>
        <authorList>
            <person name="Anantharaman K."/>
            <person name="Brown C.T."/>
            <person name="Hug L.A."/>
            <person name="Sharon I."/>
            <person name="Castelle C.J."/>
            <person name="Probst A.J."/>
            <person name="Thomas B.C."/>
            <person name="Singh A."/>
            <person name="Wilkins M.J."/>
            <person name="Karaoz U."/>
            <person name="Brodie E.L."/>
            <person name="Williams K.H."/>
            <person name="Hubbard S.S."/>
            <person name="Banfield J.F."/>
        </authorList>
    </citation>
    <scope>NUCLEOTIDE SEQUENCE [LARGE SCALE GENOMIC DNA]</scope>
</reference>
<protein>
    <submittedName>
        <fullName evidence="1">Uncharacterized protein</fullName>
    </submittedName>
</protein>
<name>A0A1F6E8D0_9BACT</name>
<comment type="caution">
    <text evidence="1">The sequence shown here is derived from an EMBL/GenBank/DDBJ whole genome shotgun (WGS) entry which is preliminary data.</text>
</comment>
<dbReference type="AlphaFoldDB" id="A0A1F6E8D0"/>